<keyword evidence="5 7" id="KW-1133">Transmembrane helix</keyword>
<dbReference type="PANTHER" id="PTHR32243">
    <property type="entry name" value="MALTOSE TRANSPORT SYSTEM PERMEASE-RELATED"/>
    <property type="match status" value="1"/>
</dbReference>
<dbReference type="InterPro" id="IPR035906">
    <property type="entry name" value="MetI-like_sf"/>
</dbReference>
<comment type="similarity">
    <text evidence="7">Belongs to the binding-protein-dependent transport system permease family.</text>
</comment>
<feature type="transmembrane region" description="Helical" evidence="7">
    <location>
        <begin position="75"/>
        <end position="94"/>
    </location>
</feature>
<evidence type="ECO:0000313" key="9">
    <source>
        <dbReference type="EMBL" id="MFC3321330.1"/>
    </source>
</evidence>
<keyword evidence="2 7" id="KW-0813">Transport</keyword>
<comment type="subcellular location">
    <subcellularLocation>
        <location evidence="1 7">Cell membrane</location>
        <topology evidence="1 7">Multi-pass membrane protein</topology>
    </subcellularLocation>
</comment>
<dbReference type="InterPro" id="IPR050901">
    <property type="entry name" value="BP-dep_ABC_trans_perm"/>
</dbReference>
<keyword evidence="10" id="KW-1185">Reference proteome</keyword>
<evidence type="ECO:0000256" key="5">
    <source>
        <dbReference type="ARBA" id="ARBA00022989"/>
    </source>
</evidence>
<keyword evidence="3" id="KW-1003">Cell membrane</keyword>
<sequence>MNLRAHGLTAAAYACCTVVAIFALAPLAWMFISSFKPYDELYKFPPTLNVATLGLQNYDKVITASPFPQFLTNSLIVSIASTLISVLFAAMAGWSLARARFRGRSVILNTVLLAYLFPQVLIVLPLFTAIAKIGLANSYLGLILAYVTFTFPFSTWMLTAYFAKVPLEIEEAGRVDGASNLTVFWRLVLPLAAPGIATVAIFSFINAWNEFLYALVIIGGGDKRTLPVGLFNFIGGEFAQWGEMMAATSLTMLPTLILFLFIQRKLVAGLTVGAVKG</sequence>
<dbReference type="CDD" id="cd06261">
    <property type="entry name" value="TM_PBP2"/>
    <property type="match status" value="1"/>
</dbReference>
<dbReference type="PROSITE" id="PS51257">
    <property type="entry name" value="PROKAR_LIPOPROTEIN"/>
    <property type="match status" value="1"/>
</dbReference>
<dbReference type="Gene3D" id="1.10.3720.10">
    <property type="entry name" value="MetI-like"/>
    <property type="match status" value="1"/>
</dbReference>
<evidence type="ECO:0000256" key="1">
    <source>
        <dbReference type="ARBA" id="ARBA00004651"/>
    </source>
</evidence>
<evidence type="ECO:0000256" key="7">
    <source>
        <dbReference type="RuleBase" id="RU363032"/>
    </source>
</evidence>
<protein>
    <submittedName>
        <fullName evidence="9">Carbohydrate ABC transporter permease</fullName>
    </submittedName>
</protein>
<name>A0ABV7MHI6_9HYPH</name>
<evidence type="ECO:0000256" key="4">
    <source>
        <dbReference type="ARBA" id="ARBA00022692"/>
    </source>
</evidence>
<reference evidence="10" key="1">
    <citation type="journal article" date="2019" name="Int. J. Syst. Evol. Microbiol.">
        <title>The Global Catalogue of Microorganisms (GCM) 10K type strain sequencing project: providing services to taxonomists for standard genome sequencing and annotation.</title>
        <authorList>
            <consortium name="The Broad Institute Genomics Platform"/>
            <consortium name="The Broad Institute Genome Sequencing Center for Infectious Disease"/>
            <person name="Wu L."/>
            <person name="Ma J."/>
        </authorList>
    </citation>
    <scope>NUCLEOTIDE SEQUENCE [LARGE SCALE GENOMIC DNA]</scope>
    <source>
        <strain evidence="10">ICMP 19515</strain>
    </source>
</reference>
<dbReference type="SUPFAM" id="SSF161098">
    <property type="entry name" value="MetI-like"/>
    <property type="match status" value="1"/>
</dbReference>
<evidence type="ECO:0000256" key="6">
    <source>
        <dbReference type="ARBA" id="ARBA00023136"/>
    </source>
</evidence>
<keyword evidence="6 7" id="KW-0472">Membrane</keyword>
<gene>
    <name evidence="9" type="ORF">ACFOJ9_05985</name>
</gene>
<evidence type="ECO:0000313" key="10">
    <source>
        <dbReference type="Proteomes" id="UP001595648"/>
    </source>
</evidence>
<feature type="transmembrane region" description="Helical" evidence="7">
    <location>
        <begin position="183"/>
        <end position="205"/>
    </location>
</feature>
<feature type="transmembrane region" description="Helical" evidence="7">
    <location>
        <begin position="12"/>
        <end position="32"/>
    </location>
</feature>
<proteinExistence type="inferred from homology"/>
<dbReference type="InterPro" id="IPR000515">
    <property type="entry name" value="MetI-like"/>
</dbReference>
<dbReference type="RefSeq" id="WP_378977608.1">
    <property type="nucleotide sequence ID" value="NZ_JBHRVD010000001.1"/>
</dbReference>
<feature type="transmembrane region" description="Helical" evidence="7">
    <location>
        <begin position="106"/>
        <end position="127"/>
    </location>
</feature>
<evidence type="ECO:0000259" key="8">
    <source>
        <dbReference type="PROSITE" id="PS50928"/>
    </source>
</evidence>
<evidence type="ECO:0000256" key="3">
    <source>
        <dbReference type="ARBA" id="ARBA00022475"/>
    </source>
</evidence>
<feature type="transmembrane region" description="Helical" evidence="7">
    <location>
        <begin position="139"/>
        <end position="162"/>
    </location>
</feature>
<organism evidence="9 10">
    <name type="scientific">Mesorhizobium cantuariense</name>
    <dbReference type="NCBI Taxonomy" id="1300275"/>
    <lineage>
        <taxon>Bacteria</taxon>
        <taxon>Pseudomonadati</taxon>
        <taxon>Pseudomonadota</taxon>
        <taxon>Alphaproteobacteria</taxon>
        <taxon>Hyphomicrobiales</taxon>
        <taxon>Phyllobacteriaceae</taxon>
        <taxon>Mesorhizobium</taxon>
    </lineage>
</organism>
<dbReference type="EMBL" id="JBHRVD010000001">
    <property type="protein sequence ID" value="MFC3321330.1"/>
    <property type="molecule type" value="Genomic_DNA"/>
</dbReference>
<dbReference type="PROSITE" id="PS50928">
    <property type="entry name" value="ABC_TM1"/>
    <property type="match status" value="1"/>
</dbReference>
<dbReference type="Proteomes" id="UP001595648">
    <property type="component" value="Unassembled WGS sequence"/>
</dbReference>
<evidence type="ECO:0000256" key="2">
    <source>
        <dbReference type="ARBA" id="ARBA00022448"/>
    </source>
</evidence>
<dbReference type="PANTHER" id="PTHR32243:SF18">
    <property type="entry name" value="INNER MEMBRANE ABC TRANSPORTER PERMEASE PROTEIN YCJP"/>
    <property type="match status" value="1"/>
</dbReference>
<comment type="caution">
    <text evidence="9">The sequence shown here is derived from an EMBL/GenBank/DDBJ whole genome shotgun (WGS) entry which is preliminary data.</text>
</comment>
<keyword evidence="4 7" id="KW-0812">Transmembrane</keyword>
<accession>A0ABV7MHI6</accession>
<feature type="domain" description="ABC transmembrane type-1" evidence="8">
    <location>
        <begin position="71"/>
        <end position="262"/>
    </location>
</feature>
<dbReference type="Pfam" id="PF00528">
    <property type="entry name" value="BPD_transp_1"/>
    <property type="match status" value="1"/>
</dbReference>
<feature type="transmembrane region" description="Helical" evidence="7">
    <location>
        <begin position="244"/>
        <end position="262"/>
    </location>
</feature>